<reference evidence="2 3" key="1">
    <citation type="submission" date="2019-10" db="EMBL/GenBank/DDBJ databases">
        <title>Rubrobacter sp nov SCSIO 52915 isolated from a deep-sea sediment in the South China Sea.</title>
        <authorList>
            <person name="Chen R.W."/>
        </authorList>
    </citation>
    <scope>NUCLEOTIDE SEQUENCE [LARGE SCALE GENOMIC DNA]</scope>
    <source>
        <strain evidence="2 3">SCSIO 52915</strain>
    </source>
</reference>
<dbReference type="EMBL" id="CP045121">
    <property type="protein sequence ID" value="QIN78023.1"/>
    <property type="molecule type" value="Genomic_DNA"/>
</dbReference>
<dbReference type="RefSeq" id="WP_166398358.1">
    <property type="nucleotide sequence ID" value="NZ_CP045121.1"/>
</dbReference>
<dbReference type="KEGG" id="rmar:GBA65_05265"/>
<evidence type="ECO:0000313" key="3">
    <source>
        <dbReference type="Proteomes" id="UP000502706"/>
    </source>
</evidence>
<dbReference type="Pfam" id="PF18480">
    <property type="entry name" value="DUF5615"/>
    <property type="match status" value="1"/>
</dbReference>
<accession>A0A6G8PV09</accession>
<sequence length="116" mass="12882">MLADEGVEYPVVERLREDGHEVTYVAEMEPGIPDDEVLDSANREQALPITADRDFGELVFRQRRVHSGVILVRLSGLNAQAKASIVSAAIEEHAEEYPGAFAVITPGVVRLRRRED</sequence>
<feature type="domain" description="DUF5615" evidence="1">
    <location>
        <begin position="2"/>
        <end position="105"/>
    </location>
</feature>
<gene>
    <name evidence="2" type="ORF">GBA65_05265</name>
</gene>
<organism evidence="2 3">
    <name type="scientific">Rubrobacter marinus</name>
    <dbReference type="NCBI Taxonomy" id="2653852"/>
    <lineage>
        <taxon>Bacteria</taxon>
        <taxon>Bacillati</taxon>
        <taxon>Actinomycetota</taxon>
        <taxon>Rubrobacteria</taxon>
        <taxon>Rubrobacterales</taxon>
        <taxon>Rubrobacteraceae</taxon>
        <taxon>Rubrobacter</taxon>
    </lineage>
</organism>
<proteinExistence type="predicted"/>
<dbReference type="AlphaFoldDB" id="A0A6G8PV09"/>
<keyword evidence="3" id="KW-1185">Reference proteome</keyword>
<name>A0A6G8PV09_9ACTN</name>
<protein>
    <recommendedName>
        <fullName evidence="1">DUF5615 domain-containing protein</fullName>
    </recommendedName>
</protein>
<dbReference type="Proteomes" id="UP000502706">
    <property type="component" value="Chromosome"/>
</dbReference>
<evidence type="ECO:0000313" key="2">
    <source>
        <dbReference type="EMBL" id="QIN78023.1"/>
    </source>
</evidence>
<dbReference type="InterPro" id="IPR041049">
    <property type="entry name" value="DUF5615"/>
</dbReference>
<evidence type="ECO:0000259" key="1">
    <source>
        <dbReference type="Pfam" id="PF18480"/>
    </source>
</evidence>